<feature type="domain" description="Tyr recombinase" evidence="6">
    <location>
        <begin position="200"/>
        <end position="376"/>
    </location>
</feature>
<dbReference type="GO" id="GO:0006310">
    <property type="term" value="P:DNA recombination"/>
    <property type="evidence" value="ECO:0007669"/>
    <property type="project" value="UniProtKB-KW"/>
</dbReference>
<dbReference type="InterPro" id="IPR004107">
    <property type="entry name" value="Integrase_SAM-like_N"/>
</dbReference>
<dbReference type="Gene3D" id="3.30.160.390">
    <property type="entry name" value="Integrase, DNA-binding domain"/>
    <property type="match status" value="1"/>
</dbReference>
<dbReference type="EMBL" id="RBII01000002">
    <property type="protein sequence ID" value="RKQ69715.1"/>
    <property type="molecule type" value="Genomic_DNA"/>
</dbReference>
<dbReference type="InterPro" id="IPR013762">
    <property type="entry name" value="Integrase-like_cat_sf"/>
</dbReference>
<dbReference type="InterPro" id="IPR010998">
    <property type="entry name" value="Integrase_recombinase_N"/>
</dbReference>
<dbReference type="PANTHER" id="PTHR30629:SF2">
    <property type="entry name" value="PROPHAGE INTEGRASE INTS-RELATED"/>
    <property type="match status" value="1"/>
</dbReference>
<gene>
    <name evidence="8" type="ORF">DES40_2520</name>
</gene>
<protein>
    <submittedName>
        <fullName evidence="8">Site-specific recombinase XerD</fullName>
    </submittedName>
</protein>
<dbReference type="PROSITE" id="PS51898">
    <property type="entry name" value="TYR_RECOMBINASE"/>
    <property type="match status" value="1"/>
</dbReference>
<dbReference type="GO" id="GO:0003677">
    <property type="term" value="F:DNA binding"/>
    <property type="evidence" value="ECO:0007669"/>
    <property type="project" value="UniProtKB-UniRule"/>
</dbReference>
<dbReference type="GO" id="GO:0015074">
    <property type="term" value="P:DNA integration"/>
    <property type="evidence" value="ECO:0007669"/>
    <property type="project" value="UniProtKB-KW"/>
</dbReference>
<organism evidence="8 9">
    <name type="scientific">Litorimonas taeanensis</name>
    <dbReference type="NCBI Taxonomy" id="568099"/>
    <lineage>
        <taxon>Bacteria</taxon>
        <taxon>Pseudomonadati</taxon>
        <taxon>Pseudomonadota</taxon>
        <taxon>Alphaproteobacteria</taxon>
        <taxon>Maricaulales</taxon>
        <taxon>Robiginitomaculaceae</taxon>
    </lineage>
</organism>
<dbReference type="InterPro" id="IPR025166">
    <property type="entry name" value="Integrase_DNA_bind_dom"/>
</dbReference>
<dbReference type="Pfam" id="PF13356">
    <property type="entry name" value="Arm-DNA-bind_3"/>
    <property type="match status" value="1"/>
</dbReference>
<dbReference type="Pfam" id="PF00589">
    <property type="entry name" value="Phage_integrase"/>
    <property type="match status" value="1"/>
</dbReference>
<proteinExistence type="inferred from homology"/>
<dbReference type="InterPro" id="IPR002104">
    <property type="entry name" value="Integrase_catalytic"/>
</dbReference>
<feature type="domain" description="Core-binding (CB)" evidence="7">
    <location>
        <begin position="98"/>
        <end position="178"/>
    </location>
</feature>
<evidence type="ECO:0000256" key="4">
    <source>
        <dbReference type="ARBA" id="ARBA00023172"/>
    </source>
</evidence>
<dbReference type="PROSITE" id="PS51900">
    <property type="entry name" value="CB"/>
    <property type="match status" value="1"/>
</dbReference>
<comment type="caution">
    <text evidence="8">The sequence shown here is derived from an EMBL/GenBank/DDBJ whole genome shotgun (WGS) entry which is preliminary data.</text>
</comment>
<accession>A0A420WFH7</accession>
<reference evidence="8 9" key="1">
    <citation type="submission" date="2018-10" db="EMBL/GenBank/DDBJ databases">
        <title>Genomic Encyclopedia of Type Strains, Phase IV (KMG-IV): sequencing the most valuable type-strain genomes for metagenomic binning, comparative biology and taxonomic classification.</title>
        <authorList>
            <person name="Goeker M."/>
        </authorList>
    </citation>
    <scope>NUCLEOTIDE SEQUENCE [LARGE SCALE GENOMIC DNA]</scope>
    <source>
        <strain evidence="8 9">DSM 22008</strain>
    </source>
</reference>
<sequence length="377" mass="43175">MAKGKITSRSVSAFKGEAGKDLYLWDTEVKGFGLRVQPSGRRSYIYKFRTPDGRRRNRKIGSPETLTAEAARKTVQGMVANVTLGKTIVEDRPKKKAITMRKLCDMYLEDYARLHKKPRSIEDDARYIEKEIKPLLGSKSLSEIRSKDIVRIHSSMSAKPVKANRLLALLSKMFNLAEEWELRDANTNPTQHIRKYKETPRERYLSQDEIVSLEQTLSKAQKEHLVSHSVIHAIRVLLMTGARLQEVLTMKWEYVDIENGKINLPDSKSGKKTIWLSDKARDYIEAIPYKRGNPYIFVGQRSGSPLVNLQKPWRKLRAMAGIDDVRIHDLRHTYASLAVSQNLSLPIVGKLLGHKSIKSTERYAHLYDDVMRDAANF</sequence>
<comment type="similarity">
    <text evidence="1">Belongs to the 'phage' integrase family.</text>
</comment>
<evidence type="ECO:0000256" key="1">
    <source>
        <dbReference type="ARBA" id="ARBA00008857"/>
    </source>
</evidence>
<evidence type="ECO:0000256" key="3">
    <source>
        <dbReference type="ARBA" id="ARBA00023125"/>
    </source>
</evidence>
<dbReference type="InterPro" id="IPR011010">
    <property type="entry name" value="DNA_brk_join_enz"/>
</dbReference>
<keyword evidence="4" id="KW-0233">DNA recombination</keyword>
<dbReference type="Gene3D" id="1.10.443.10">
    <property type="entry name" value="Intergrase catalytic core"/>
    <property type="match status" value="1"/>
</dbReference>
<dbReference type="InterPro" id="IPR038488">
    <property type="entry name" value="Integrase_DNA-bd_sf"/>
</dbReference>
<evidence type="ECO:0000313" key="8">
    <source>
        <dbReference type="EMBL" id="RKQ69715.1"/>
    </source>
</evidence>
<dbReference type="Proteomes" id="UP000282211">
    <property type="component" value="Unassembled WGS sequence"/>
</dbReference>
<evidence type="ECO:0000256" key="2">
    <source>
        <dbReference type="ARBA" id="ARBA00022908"/>
    </source>
</evidence>
<dbReference type="OrthoDB" id="6388170at2"/>
<name>A0A420WFH7_9PROT</name>
<dbReference type="CDD" id="cd00796">
    <property type="entry name" value="INT_Rci_Hp1_C"/>
    <property type="match status" value="1"/>
</dbReference>
<dbReference type="AlphaFoldDB" id="A0A420WFH7"/>
<evidence type="ECO:0000259" key="7">
    <source>
        <dbReference type="PROSITE" id="PS51900"/>
    </source>
</evidence>
<dbReference type="InterPro" id="IPR044068">
    <property type="entry name" value="CB"/>
</dbReference>
<keyword evidence="3 5" id="KW-0238">DNA-binding</keyword>
<dbReference type="InterPro" id="IPR050808">
    <property type="entry name" value="Phage_Integrase"/>
</dbReference>
<dbReference type="RefSeq" id="WP_121102664.1">
    <property type="nucleotide sequence ID" value="NZ_RBII01000002.1"/>
</dbReference>
<dbReference type="Pfam" id="PF14659">
    <property type="entry name" value="Phage_int_SAM_3"/>
    <property type="match status" value="1"/>
</dbReference>
<dbReference type="Gene3D" id="1.10.150.130">
    <property type="match status" value="1"/>
</dbReference>
<dbReference type="SUPFAM" id="SSF56349">
    <property type="entry name" value="DNA breaking-rejoining enzymes"/>
    <property type="match status" value="1"/>
</dbReference>
<evidence type="ECO:0000259" key="6">
    <source>
        <dbReference type="PROSITE" id="PS51898"/>
    </source>
</evidence>
<keyword evidence="2" id="KW-0229">DNA integration</keyword>
<dbReference type="PANTHER" id="PTHR30629">
    <property type="entry name" value="PROPHAGE INTEGRASE"/>
    <property type="match status" value="1"/>
</dbReference>
<dbReference type="FunCoup" id="A0A420WFH7">
    <property type="interactions" value="116"/>
</dbReference>
<evidence type="ECO:0000313" key="9">
    <source>
        <dbReference type="Proteomes" id="UP000282211"/>
    </source>
</evidence>
<keyword evidence="9" id="KW-1185">Reference proteome</keyword>
<evidence type="ECO:0000256" key="5">
    <source>
        <dbReference type="PROSITE-ProRule" id="PRU01248"/>
    </source>
</evidence>
<dbReference type="InParanoid" id="A0A420WFH7"/>